<proteinExistence type="inferred from homology"/>
<feature type="domain" description="Bacterial type II secretion system protein E" evidence="3">
    <location>
        <begin position="194"/>
        <end position="208"/>
    </location>
</feature>
<dbReference type="Proteomes" id="UP000265882">
    <property type="component" value="Unassembled WGS sequence"/>
</dbReference>
<feature type="compositionally biased region" description="Basic and acidic residues" evidence="2">
    <location>
        <begin position="382"/>
        <end position="392"/>
    </location>
</feature>
<evidence type="ECO:0000256" key="2">
    <source>
        <dbReference type="SAM" id="MobiDB-lite"/>
    </source>
</evidence>
<dbReference type="EMBL" id="QZKU01000092">
    <property type="protein sequence ID" value="RJP19176.1"/>
    <property type="molecule type" value="Genomic_DNA"/>
</dbReference>
<evidence type="ECO:0000259" key="3">
    <source>
        <dbReference type="PROSITE" id="PS00662"/>
    </source>
</evidence>
<dbReference type="CDD" id="cd01131">
    <property type="entry name" value="PilT"/>
    <property type="match status" value="1"/>
</dbReference>
<reference evidence="4 5" key="1">
    <citation type="journal article" date="2017" name="ISME J.">
        <title>Energy and carbon metabolisms in a deep terrestrial subsurface fluid microbial community.</title>
        <authorList>
            <person name="Momper L."/>
            <person name="Jungbluth S.P."/>
            <person name="Lee M.D."/>
            <person name="Amend J.P."/>
        </authorList>
    </citation>
    <scope>NUCLEOTIDE SEQUENCE [LARGE SCALE GENOMIC DNA]</scope>
    <source>
        <strain evidence="4">SURF_5</strain>
    </source>
</reference>
<comment type="similarity">
    <text evidence="1">Belongs to the GSP E family.</text>
</comment>
<dbReference type="AlphaFoldDB" id="A0A3A4NM71"/>
<dbReference type="InterPro" id="IPR050921">
    <property type="entry name" value="T4SS_GSP_E_ATPase"/>
</dbReference>
<feature type="compositionally biased region" description="Low complexity" evidence="2">
    <location>
        <begin position="362"/>
        <end position="373"/>
    </location>
</feature>
<organism evidence="4 5">
    <name type="scientific">Abyssobacteria bacterium (strain SURF_5)</name>
    <dbReference type="NCBI Taxonomy" id="2093360"/>
    <lineage>
        <taxon>Bacteria</taxon>
        <taxon>Pseudomonadati</taxon>
        <taxon>Candidatus Hydrogenedentota</taxon>
        <taxon>Candidatus Abyssobacteria</taxon>
    </lineage>
</organism>
<feature type="region of interest" description="Disordered" evidence="2">
    <location>
        <begin position="353"/>
        <end position="392"/>
    </location>
</feature>
<dbReference type="InterPro" id="IPR001482">
    <property type="entry name" value="T2SS/T4SS_dom"/>
</dbReference>
<dbReference type="Gene3D" id="3.40.50.300">
    <property type="entry name" value="P-loop containing nucleotide triphosphate hydrolases"/>
    <property type="match status" value="1"/>
</dbReference>
<dbReference type="SUPFAM" id="SSF52540">
    <property type="entry name" value="P-loop containing nucleoside triphosphate hydrolases"/>
    <property type="match status" value="1"/>
</dbReference>
<dbReference type="InterPro" id="IPR027417">
    <property type="entry name" value="P-loop_NTPase"/>
</dbReference>
<sequence length="392" mass="43610">MDMVEILKQTVARKASDLHLSIGRPPMMRIHGELEPQKDWKVLEAADTERLIMQIISEDQRKELNETLELDCSYSIPGTSRFRVNVYWRNGGMGAAIRTIPNKIPTIQELELPPVVERLTQAKNGLILVTGPTGSGKSTTLAAMIDMINRTRKDHIMTIEDPIEFVYEHNKALINQRELNAHTLSFTNALKHVLRQDPDVVLVGEMRDLETIASAITIAETGHLVFGTLHTMGAAQTIDRIVDVFPSYQQQQIRMQLAGGLRAVISQTLLARKSGGRVAAREIMIVTQGISSMIREGKTHQLYGQIQTGASEGMVTLEMDVARLLTRDTITYETAISAVNDVKTFLTIIERVPTQPAPPQHAKPAAPQPGAHKPQPPPRPTPPKDQRGSWWK</sequence>
<name>A0A3A4NM71_ABYX5</name>
<dbReference type="PANTHER" id="PTHR30486">
    <property type="entry name" value="TWITCHING MOTILITY PROTEIN PILT"/>
    <property type="match status" value="1"/>
</dbReference>
<evidence type="ECO:0000313" key="4">
    <source>
        <dbReference type="EMBL" id="RJP19176.1"/>
    </source>
</evidence>
<dbReference type="InterPro" id="IPR006321">
    <property type="entry name" value="PilT/PilU"/>
</dbReference>
<comment type="caution">
    <text evidence="4">The sequence shown here is derived from an EMBL/GenBank/DDBJ whole genome shotgun (WGS) entry which is preliminary data.</text>
</comment>
<dbReference type="GO" id="GO:0016887">
    <property type="term" value="F:ATP hydrolysis activity"/>
    <property type="evidence" value="ECO:0007669"/>
    <property type="project" value="InterPro"/>
</dbReference>
<dbReference type="Pfam" id="PF00437">
    <property type="entry name" value="T2SSE"/>
    <property type="match status" value="1"/>
</dbReference>
<dbReference type="PROSITE" id="PS00662">
    <property type="entry name" value="T2SP_E"/>
    <property type="match status" value="1"/>
</dbReference>
<gene>
    <name evidence="4" type="ORF">C4520_13390</name>
</gene>
<protein>
    <submittedName>
        <fullName evidence="4">Type IV pilus twitching motility protein PilT</fullName>
    </submittedName>
</protein>
<accession>A0A3A4NM71</accession>
<dbReference type="Gene3D" id="3.30.450.90">
    <property type="match status" value="1"/>
</dbReference>
<dbReference type="GO" id="GO:0005524">
    <property type="term" value="F:ATP binding"/>
    <property type="evidence" value="ECO:0007669"/>
    <property type="project" value="InterPro"/>
</dbReference>
<dbReference type="NCBIfam" id="TIGR01420">
    <property type="entry name" value="pilT_fam"/>
    <property type="match status" value="1"/>
</dbReference>
<evidence type="ECO:0000256" key="1">
    <source>
        <dbReference type="ARBA" id="ARBA00006611"/>
    </source>
</evidence>
<evidence type="ECO:0000313" key="5">
    <source>
        <dbReference type="Proteomes" id="UP000265882"/>
    </source>
</evidence>